<reference evidence="1" key="1">
    <citation type="submission" date="2014-09" db="EMBL/GenBank/DDBJ databases">
        <authorList>
            <person name="Magalhaes I.L.F."/>
            <person name="Oliveira U."/>
            <person name="Santos F.R."/>
            <person name="Vidigal T.H.D.A."/>
            <person name="Brescovit A.D."/>
            <person name="Santos A.J."/>
        </authorList>
    </citation>
    <scope>NUCLEOTIDE SEQUENCE</scope>
    <source>
        <tissue evidence="1">Shoot tissue taken approximately 20 cm above the soil surface</tissue>
    </source>
</reference>
<dbReference type="EMBL" id="GBRH01187000">
    <property type="protein sequence ID" value="JAE10896.1"/>
    <property type="molecule type" value="Transcribed_RNA"/>
</dbReference>
<name>A0A0A9FL82_ARUDO</name>
<accession>A0A0A9FL82</accession>
<organism evidence="1">
    <name type="scientific">Arundo donax</name>
    <name type="common">Giant reed</name>
    <name type="synonym">Donax arundinaceus</name>
    <dbReference type="NCBI Taxonomy" id="35708"/>
    <lineage>
        <taxon>Eukaryota</taxon>
        <taxon>Viridiplantae</taxon>
        <taxon>Streptophyta</taxon>
        <taxon>Embryophyta</taxon>
        <taxon>Tracheophyta</taxon>
        <taxon>Spermatophyta</taxon>
        <taxon>Magnoliopsida</taxon>
        <taxon>Liliopsida</taxon>
        <taxon>Poales</taxon>
        <taxon>Poaceae</taxon>
        <taxon>PACMAD clade</taxon>
        <taxon>Arundinoideae</taxon>
        <taxon>Arundineae</taxon>
        <taxon>Arundo</taxon>
    </lineage>
</organism>
<sequence>MVRSVPMQKQLPLPLQGSTGEICEDGGKVKPLLLILPLLAPMTLMEKKKMPTMMPKSRLPLMIILQI</sequence>
<proteinExistence type="predicted"/>
<reference evidence="1" key="2">
    <citation type="journal article" date="2015" name="Data Brief">
        <title>Shoot transcriptome of the giant reed, Arundo donax.</title>
        <authorList>
            <person name="Barrero R.A."/>
            <person name="Guerrero F.D."/>
            <person name="Moolhuijzen P."/>
            <person name="Goolsby J.A."/>
            <person name="Tidwell J."/>
            <person name="Bellgard S.E."/>
            <person name="Bellgard M.I."/>
        </authorList>
    </citation>
    <scope>NUCLEOTIDE SEQUENCE</scope>
    <source>
        <tissue evidence="1">Shoot tissue taken approximately 20 cm above the soil surface</tissue>
    </source>
</reference>
<protein>
    <submittedName>
        <fullName evidence="1">Uncharacterized protein</fullName>
    </submittedName>
</protein>
<evidence type="ECO:0000313" key="1">
    <source>
        <dbReference type="EMBL" id="JAE10896.1"/>
    </source>
</evidence>
<dbReference type="AlphaFoldDB" id="A0A0A9FL82"/>